<feature type="compositionally biased region" description="Gly residues" evidence="1">
    <location>
        <begin position="109"/>
        <end position="119"/>
    </location>
</feature>
<comment type="caution">
    <text evidence="4">The sequence shown here is derived from an EMBL/GenBank/DDBJ whole genome shotgun (WGS) entry which is preliminary data.</text>
</comment>
<feature type="compositionally biased region" description="Polar residues" evidence="1">
    <location>
        <begin position="36"/>
        <end position="51"/>
    </location>
</feature>
<evidence type="ECO:0000313" key="5">
    <source>
        <dbReference type="Proteomes" id="UP001344658"/>
    </source>
</evidence>
<keyword evidence="2" id="KW-0472">Membrane</keyword>
<protein>
    <submittedName>
        <fullName evidence="4">Carbohydrate-binding protein</fullName>
    </submittedName>
</protein>
<dbReference type="Proteomes" id="UP001344658">
    <property type="component" value="Unassembled WGS sequence"/>
</dbReference>
<organism evidence="4 5">
    <name type="scientific">Actinacidiphila polyblastidii</name>
    <dbReference type="NCBI Taxonomy" id="3110430"/>
    <lineage>
        <taxon>Bacteria</taxon>
        <taxon>Bacillati</taxon>
        <taxon>Actinomycetota</taxon>
        <taxon>Actinomycetes</taxon>
        <taxon>Kitasatosporales</taxon>
        <taxon>Streptomycetaceae</taxon>
        <taxon>Actinacidiphila</taxon>
    </lineage>
</organism>
<feature type="domain" description="CBM6" evidence="3">
    <location>
        <begin position="190"/>
        <end position="324"/>
    </location>
</feature>
<feature type="region of interest" description="Disordered" evidence="1">
    <location>
        <begin position="1"/>
        <end position="125"/>
    </location>
</feature>
<dbReference type="Gene3D" id="2.60.120.260">
    <property type="entry name" value="Galactose-binding domain-like"/>
    <property type="match status" value="1"/>
</dbReference>
<name>A0ABU7PNI5_9ACTN</name>
<sequence length="330" mass="34536">MTAGHDGTPENDDPFAYLYRSEGGEQPDPAGGQPTAPYQQPYGQPRTSYHQVQRVGERRSPQGGYGYPPQQQQQPPQQGYDQRQQQYGGGATQQYPQQPQGYDTPPPAGGGGGRRGGGQQPDTPNRKGLLIAAVAVVAAVAVGIAFAMTNGSGDKNDKAGGSTPTSAPATQTTPSDSPTPSATPSDFDSGPVDASTLTLAGGAAKSNQWTGADAAGGTYVDHMGSPGASALWTVTVPSDDDYTFFISYGNAGQDANLALTINGKPRTDQVNLKNYGQPPYTDWAKAWDNHTYAWVTLKKGANTIALTCLPGSNCGVNLDQVWLKQGQVTK</sequence>
<evidence type="ECO:0000313" key="4">
    <source>
        <dbReference type="EMBL" id="MEE4546799.1"/>
    </source>
</evidence>
<evidence type="ECO:0000259" key="3">
    <source>
        <dbReference type="PROSITE" id="PS51175"/>
    </source>
</evidence>
<proteinExistence type="predicted"/>
<dbReference type="SUPFAM" id="SSF49785">
    <property type="entry name" value="Galactose-binding domain-like"/>
    <property type="match status" value="1"/>
</dbReference>
<keyword evidence="2" id="KW-1133">Transmembrane helix</keyword>
<accession>A0ABU7PNI5</accession>
<keyword evidence="2" id="KW-0812">Transmembrane</keyword>
<keyword evidence="5" id="KW-1185">Reference proteome</keyword>
<dbReference type="InterPro" id="IPR005084">
    <property type="entry name" value="CBM6"/>
</dbReference>
<dbReference type="RefSeq" id="WP_330800598.1">
    <property type="nucleotide sequence ID" value="NZ_JAZEWV010000054.1"/>
</dbReference>
<evidence type="ECO:0000256" key="2">
    <source>
        <dbReference type="SAM" id="Phobius"/>
    </source>
</evidence>
<dbReference type="PROSITE" id="PS51175">
    <property type="entry name" value="CBM6"/>
    <property type="match status" value="1"/>
</dbReference>
<dbReference type="EMBL" id="JAZEWV010000054">
    <property type="protein sequence ID" value="MEE4546799.1"/>
    <property type="molecule type" value="Genomic_DNA"/>
</dbReference>
<feature type="region of interest" description="Disordered" evidence="1">
    <location>
        <begin position="149"/>
        <end position="196"/>
    </location>
</feature>
<feature type="transmembrane region" description="Helical" evidence="2">
    <location>
        <begin position="129"/>
        <end position="148"/>
    </location>
</feature>
<gene>
    <name evidence="4" type="ORF">V2S66_33145</name>
</gene>
<evidence type="ECO:0000256" key="1">
    <source>
        <dbReference type="SAM" id="MobiDB-lite"/>
    </source>
</evidence>
<feature type="compositionally biased region" description="Low complexity" evidence="1">
    <location>
        <begin position="162"/>
        <end position="189"/>
    </location>
</feature>
<feature type="compositionally biased region" description="Low complexity" evidence="1">
    <location>
        <begin position="67"/>
        <end position="103"/>
    </location>
</feature>
<reference evidence="4 5" key="1">
    <citation type="submission" date="2023-12" db="EMBL/GenBank/DDBJ databases">
        <title>Streptomyces sp. V4-01.</title>
        <authorList>
            <person name="Somphong A."/>
            <person name="Phongsopitanun W."/>
        </authorList>
    </citation>
    <scope>NUCLEOTIDE SEQUENCE [LARGE SCALE GENOMIC DNA]</scope>
    <source>
        <strain evidence="4 5">V4-01</strain>
    </source>
</reference>
<dbReference type="InterPro" id="IPR008979">
    <property type="entry name" value="Galactose-bd-like_sf"/>
</dbReference>